<evidence type="ECO:0000256" key="2">
    <source>
        <dbReference type="SAM" id="MobiDB-lite"/>
    </source>
</evidence>
<dbReference type="Pfam" id="PF07676">
    <property type="entry name" value="PD40"/>
    <property type="match status" value="1"/>
</dbReference>
<dbReference type="Gene3D" id="2.130.10.10">
    <property type="entry name" value="YVTN repeat-like/Quinoprotein amine dehydrogenase"/>
    <property type="match status" value="2"/>
</dbReference>
<comment type="caution">
    <text evidence="3">The sequence shown here is derived from an EMBL/GenBank/DDBJ whole genome shotgun (WGS) entry which is preliminary data.</text>
</comment>
<accession>A0A8H6XR77</accession>
<sequence length="391" mass="42372">MTSSIFAKWKHSLSADSQQDGVPARSEPWTTETAKMAMKDRPRAAAFSDDNSLLAVGVGHEIHVYDMVTSALLRTLPGRAGYTIEKLEFQPRGRKIAAGSSEKRHQKSTESIVEVWDLEAPGERSGHLDEAVKAAVAAASSILLQHWSVEDLESVNMQTEMMEIIASGQVALDVRNGRVVLGKLSGFEARAFSPDGRSLLYFPDRHNVVVLDVDTLTERSCLSGHTDAVMWAETSPNNKVVATSSWDKTVRIWSMETGETIHVLEGATEQSWGGAFSPDGELVAAGAGDKMARIWRVDTGELLHTLGGFGGWVRNISFSPDGLHLAAGISASGPLRVFDVKSGEFEQTWQMALETRRDAGASTEARDGHPRSARVYGGSLDTEHRVAEAGS</sequence>
<gene>
    <name evidence="3" type="ORF">MVEN_01661900</name>
</gene>
<dbReference type="PROSITE" id="PS50294">
    <property type="entry name" value="WD_REPEATS_REGION"/>
    <property type="match status" value="1"/>
</dbReference>
<dbReference type="Proteomes" id="UP000620124">
    <property type="component" value="Unassembled WGS sequence"/>
</dbReference>
<evidence type="ECO:0000313" key="3">
    <source>
        <dbReference type="EMBL" id="KAF7344991.1"/>
    </source>
</evidence>
<name>A0A8H6XR77_9AGAR</name>
<dbReference type="InterPro" id="IPR015943">
    <property type="entry name" value="WD40/YVTN_repeat-like_dom_sf"/>
</dbReference>
<dbReference type="OrthoDB" id="2911645at2759"/>
<keyword evidence="4" id="KW-1185">Reference proteome</keyword>
<dbReference type="AlphaFoldDB" id="A0A8H6XR77"/>
<reference evidence="3" key="1">
    <citation type="submission" date="2020-05" db="EMBL/GenBank/DDBJ databases">
        <title>Mycena genomes resolve the evolution of fungal bioluminescence.</title>
        <authorList>
            <person name="Tsai I.J."/>
        </authorList>
    </citation>
    <scope>NUCLEOTIDE SEQUENCE</scope>
    <source>
        <strain evidence="3">CCC161011</strain>
    </source>
</reference>
<organism evidence="3 4">
    <name type="scientific">Mycena venus</name>
    <dbReference type="NCBI Taxonomy" id="2733690"/>
    <lineage>
        <taxon>Eukaryota</taxon>
        <taxon>Fungi</taxon>
        <taxon>Dikarya</taxon>
        <taxon>Basidiomycota</taxon>
        <taxon>Agaricomycotina</taxon>
        <taxon>Agaricomycetes</taxon>
        <taxon>Agaricomycetidae</taxon>
        <taxon>Agaricales</taxon>
        <taxon>Marasmiineae</taxon>
        <taxon>Mycenaceae</taxon>
        <taxon>Mycena</taxon>
    </lineage>
</organism>
<dbReference type="InterPro" id="IPR011047">
    <property type="entry name" value="Quinoprotein_ADH-like_sf"/>
</dbReference>
<dbReference type="EMBL" id="JACAZI010000014">
    <property type="protein sequence ID" value="KAF7344991.1"/>
    <property type="molecule type" value="Genomic_DNA"/>
</dbReference>
<keyword evidence="1" id="KW-0853">WD repeat</keyword>
<dbReference type="InterPro" id="IPR011659">
    <property type="entry name" value="WD40"/>
</dbReference>
<dbReference type="PANTHER" id="PTHR19879">
    <property type="entry name" value="TRANSCRIPTION INITIATION FACTOR TFIID"/>
    <property type="match status" value="1"/>
</dbReference>
<protein>
    <submittedName>
        <fullName evidence="3">Wd-40 repeat protein</fullName>
    </submittedName>
</protein>
<feature type="repeat" description="WD" evidence="1">
    <location>
        <begin position="222"/>
        <end position="263"/>
    </location>
</feature>
<feature type="region of interest" description="Disordered" evidence="2">
    <location>
        <begin position="357"/>
        <end position="391"/>
    </location>
</feature>
<dbReference type="SUPFAM" id="SSF50998">
    <property type="entry name" value="Quinoprotein alcohol dehydrogenase-like"/>
    <property type="match status" value="1"/>
</dbReference>
<dbReference type="PROSITE" id="PS50082">
    <property type="entry name" value="WD_REPEATS_2"/>
    <property type="match status" value="2"/>
</dbReference>
<evidence type="ECO:0000313" key="4">
    <source>
        <dbReference type="Proteomes" id="UP000620124"/>
    </source>
</evidence>
<dbReference type="SMART" id="SM00320">
    <property type="entry name" value="WD40"/>
    <property type="match status" value="5"/>
</dbReference>
<feature type="compositionally biased region" description="Basic and acidic residues" evidence="2">
    <location>
        <begin position="381"/>
        <end position="391"/>
    </location>
</feature>
<dbReference type="InterPro" id="IPR001680">
    <property type="entry name" value="WD40_rpt"/>
</dbReference>
<feature type="compositionally biased region" description="Basic and acidic residues" evidence="2">
    <location>
        <begin position="357"/>
        <end position="370"/>
    </location>
</feature>
<dbReference type="Pfam" id="PF00400">
    <property type="entry name" value="WD40"/>
    <property type="match status" value="3"/>
</dbReference>
<dbReference type="PANTHER" id="PTHR19879:SF9">
    <property type="entry name" value="TRANSCRIPTION INITIATION FACTOR TFIID SUBUNIT 5"/>
    <property type="match status" value="1"/>
</dbReference>
<feature type="repeat" description="WD" evidence="1">
    <location>
        <begin position="264"/>
        <end position="305"/>
    </location>
</feature>
<evidence type="ECO:0000256" key="1">
    <source>
        <dbReference type="PROSITE-ProRule" id="PRU00221"/>
    </source>
</evidence>
<proteinExistence type="predicted"/>